<evidence type="ECO:0000256" key="4">
    <source>
        <dbReference type="ARBA" id="ARBA00022729"/>
    </source>
</evidence>
<dbReference type="Pfam" id="PF05504">
    <property type="entry name" value="Spore_GerAC"/>
    <property type="match status" value="1"/>
</dbReference>
<dbReference type="NCBIfam" id="TIGR02887">
    <property type="entry name" value="spore_ger_x_C"/>
    <property type="match status" value="1"/>
</dbReference>
<evidence type="ECO:0000256" key="7">
    <source>
        <dbReference type="ARBA" id="ARBA00023288"/>
    </source>
</evidence>
<evidence type="ECO:0000256" key="1">
    <source>
        <dbReference type="ARBA" id="ARBA00004635"/>
    </source>
</evidence>
<dbReference type="Gene3D" id="3.30.300.210">
    <property type="entry name" value="Nutrient germinant receptor protein C, domain 3"/>
    <property type="match status" value="1"/>
</dbReference>
<dbReference type="AlphaFoldDB" id="A0A939BN69"/>
<evidence type="ECO:0000256" key="3">
    <source>
        <dbReference type="ARBA" id="ARBA00022544"/>
    </source>
</evidence>
<reference evidence="10" key="1">
    <citation type="submission" date="2021-01" db="EMBL/GenBank/DDBJ databases">
        <title>Genomic Encyclopedia of Type Strains, Phase IV (KMG-IV): sequencing the most valuable type-strain genomes for metagenomic binning, comparative biology and taxonomic classification.</title>
        <authorList>
            <person name="Goeker M."/>
        </authorList>
    </citation>
    <scope>NUCLEOTIDE SEQUENCE</scope>
    <source>
        <strain evidence="10">DSM 25523</strain>
    </source>
</reference>
<feature type="domain" description="Spore germination protein N-terminal" evidence="9">
    <location>
        <begin position="21"/>
        <end position="193"/>
    </location>
</feature>
<dbReference type="InterPro" id="IPR057336">
    <property type="entry name" value="GerAC_N"/>
</dbReference>
<dbReference type="GO" id="GO:0009847">
    <property type="term" value="P:spore germination"/>
    <property type="evidence" value="ECO:0007669"/>
    <property type="project" value="InterPro"/>
</dbReference>
<sequence>MKRKVMILLLLTSLFLTGCWDRRELNEISMVSGMAVEQGEKKKYRMTVEVINPTAELNPAKGTSTTPAITYSMEGDALSQLRNKMDVGMSRRMVYSHMRIVYIDEKIARKGFLEFLDFLERDREIRDDFYMIVASGVPAKDALAITYPIQKAPSLKVHAQLQALARDWGGSPDVREADVINALTTEGIEPVAIAVGVQGDAEQGMSMDNEKSVEPNALLVVKGMGVFKKEKLLGYVSVTDTRNFMWIRNKLRFTSLLVPYKNNKFFSVRIFRSGTRINVDYQQGRPVISIKIKAEGRIDTAQFNSKLDDPKSYRELERQTKAEIEKQIKTTIHTVQKKFASDIFGFGLILYRQNPEQFAQVKKIGMTNLPEREYRWMCW</sequence>
<comment type="subcellular location">
    <subcellularLocation>
        <location evidence="1">Membrane</location>
        <topology evidence="1">Lipid-anchor</topology>
    </subcellularLocation>
</comment>
<dbReference type="EMBL" id="JAFBEB010000001">
    <property type="protein sequence ID" value="MBM7588495.1"/>
    <property type="molecule type" value="Genomic_DNA"/>
</dbReference>
<comment type="caution">
    <text evidence="10">The sequence shown here is derived from an EMBL/GenBank/DDBJ whole genome shotgun (WGS) entry which is preliminary data.</text>
</comment>
<evidence type="ECO:0000259" key="9">
    <source>
        <dbReference type="Pfam" id="PF25198"/>
    </source>
</evidence>
<dbReference type="Proteomes" id="UP000717624">
    <property type="component" value="Unassembled WGS sequence"/>
</dbReference>
<dbReference type="InterPro" id="IPR008844">
    <property type="entry name" value="Spore_GerAC-like"/>
</dbReference>
<evidence type="ECO:0000256" key="2">
    <source>
        <dbReference type="ARBA" id="ARBA00007886"/>
    </source>
</evidence>
<evidence type="ECO:0000256" key="5">
    <source>
        <dbReference type="ARBA" id="ARBA00023136"/>
    </source>
</evidence>
<keyword evidence="5" id="KW-0472">Membrane</keyword>
<dbReference type="PANTHER" id="PTHR35789:SF1">
    <property type="entry name" value="SPORE GERMINATION PROTEIN B3"/>
    <property type="match status" value="1"/>
</dbReference>
<keyword evidence="3" id="KW-0309">Germination</keyword>
<keyword evidence="4" id="KW-0732">Signal</keyword>
<protein>
    <submittedName>
        <fullName evidence="10">Spore germination protein KC</fullName>
    </submittedName>
</protein>
<dbReference type="GO" id="GO:0016020">
    <property type="term" value="C:membrane"/>
    <property type="evidence" value="ECO:0007669"/>
    <property type="project" value="UniProtKB-SubCell"/>
</dbReference>
<evidence type="ECO:0000259" key="8">
    <source>
        <dbReference type="Pfam" id="PF05504"/>
    </source>
</evidence>
<keyword evidence="6" id="KW-0564">Palmitate</keyword>
<dbReference type="RefSeq" id="WP_204516253.1">
    <property type="nucleotide sequence ID" value="NZ_BAABIN010000009.1"/>
</dbReference>
<dbReference type="PROSITE" id="PS51257">
    <property type="entry name" value="PROKAR_LIPOPROTEIN"/>
    <property type="match status" value="1"/>
</dbReference>
<feature type="domain" description="Spore germination GerAC-like C-terminal" evidence="8">
    <location>
        <begin position="222"/>
        <end position="363"/>
    </location>
</feature>
<name>A0A939BN69_9BACL</name>
<dbReference type="Pfam" id="PF25198">
    <property type="entry name" value="Spore_GerAC_N"/>
    <property type="match status" value="1"/>
</dbReference>
<proteinExistence type="inferred from homology"/>
<gene>
    <name evidence="10" type="ORF">JOD01_000081</name>
</gene>
<keyword evidence="11" id="KW-1185">Reference proteome</keyword>
<dbReference type="InterPro" id="IPR038501">
    <property type="entry name" value="Spore_GerAC_C_sf"/>
</dbReference>
<evidence type="ECO:0000313" key="10">
    <source>
        <dbReference type="EMBL" id="MBM7588495.1"/>
    </source>
</evidence>
<evidence type="ECO:0000313" key="11">
    <source>
        <dbReference type="Proteomes" id="UP000717624"/>
    </source>
</evidence>
<keyword evidence="7" id="KW-0449">Lipoprotein</keyword>
<evidence type="ECO:0000256" key="6">
    <source>
        <dbReference type="ARBA" id="ARBA00023139"/>
    </source>
</evidence>
<organism evidence="10 11">
    <name type="scientific">Brevibacillus fulvus</name>
    <dbReference type="NCBI Taxonomy" id="1125967"/>
    <lineage>
        <taxon>Bacteria</taxon>
        <taxon>Bacillati</taxon>
        <taxon>Bacillota</taxon>
        <taxon>Bacilli</taxon>
        <taxon>Bacillales</taxon>
        <taxon>Paenibacillaceae</taxon>
        <taxon>Brevibacillus</taxon>
    </lineage>
</organism>
<accession>A0A939BN69</accession>
<dbReference type="InterPro" id="IPR046953">
    <property type="entry name" value="Spore_GerAC-like_C"/>
</dbReference>
<dbReference type="PANTHER" id="PTHR35789">
    <property type="entry name" value="SPORE GERMINATION PROTEIN B3"/>
    <property type="match status" value="1"/>
</dbReference>
<comment type="similarity">
    <text evidence="2">Belongs to the GerABKC lipoprotein family.</text>
</comment>